<keyword evidence="1" id="KW-0315">Glutamine amidotransferase</keyword>
<dbReference type="SUPFAM" id="SSF52317">
    <property type="entry name" value="Class I glutamine amidotransferase-like"/>
    <property type="match status" value="1"/>
</dbReference>
<evidence type="ECO:0000256" key="1">
    <source>
        <dbReference type="ARBA" id="ARBA00022962"/>
    </source>
</evidence>
<name>X1T8D1_9ZZZZ</name>
<accession>X1T8D1</accession>
<comment type="caution">
    <text evidence="2">The sequence shown here is derived from an EMBL/GenBank/DDBJ whole genome shotgun (WGS) entry which is preliminary data.</text>
</comment>
<dbReference type="PROSITE" id="PS51273">
    <property type="entry name" value="GATASE_TYPE_1"/>
    <property type="match status" value="1"/>
</dbReference>
<dbReference type="Pfam" id="PF01174">
    <property type="entry name" value="SNO"/>
    <property type="match status" value="1"/>
</dbReference>
<reference evidence="2" key="1">
    <citation type="journal article" date="2014" name="Front. Microbiol.">
        <title>High frequency of phylogenetically diverse reductive dehalogenase-homologous genes in deep subseafloor sedimentary metagenomes.</title>
        <authorList>
            <person name="Kawai M."/>
            <person name="Futagami T."/>
            <person name="Toyoda A."/>
            <person name="Takaki Y."/>
            <person name="Nishi S."/>
            <person name="Hori S."/>
            <person name="Arai W."/>
            <person name="Tsubouchi T."/>
            <person name="Morono Y."/>
            <person name="Uchiyama I."/>
            <person name="Ito T."/>
            <person name="Fujiyama A."/>
            <person name="Inagaki F."/>
            <person name="Takami H."/>
        </authorList>
    </citation>
    <scope>NUCLEOTIDE SEQUENCE</scope>
    <source>
        <strain evidence="2">Expedition CK06-06</strain>
    </source>
</reference>
<dbReference type="PANTHER" id="PTHR31559">
    <property type="entry name" value="PYRIDOXAL 5'-PHOSPHATE SYNTHASE SUBUNIT SNO"/>
    <property type="match status" value="1"/>
</dbReference>
<dbReference type="PROSITE" id="PS51130">
    <property type="entry name" value="PDXT_SNO_2"/>
    <property type="match status" value="1"/>
</dbReference>
<proteinExistence type="predicted"/>
<dbReference type="PANTHER" id="PTHR31559:SF0">
    <property type="entry name" value="PYRIDOXAL 5'-PHOSPHATE SYNTHASE SUBUNIT SNO1-RELATED"/>
    <property type="match status" value="1"/>
</dbReference>
<dbReference type="GO" id="GO:0042823">
    <property type="term" value="P:pyridoxal phosphate biosynthetic process"/>
    <property type="evidence" value="ECO:0007669"/>
    <property type="project" value="InterPro"/>
</dbReference>
<dbReference type="Gene3D" id="3.40.50.880">
    <property type="match status" value="1"/>
</dbReference>
<evidence type="ECO:0000313" key="2">
    <source>
        <dbReference type="EMBL" id="GAI83815.1"/>
    </source>
</evidence>
<dbReference type="GO" id="GO:1903600">
    <property type="term" value="C:glutaminase complex"/>
    <property type="evidence" value="ECO:0007669"/>
    <property type="project" value="TreeGrafter"/>
</dbReference>
<dbReference type="NCBIfam" id="TIGR03800">
    <property type="entry name" value="PLP_synth_Pdx2"/>
    <property type="match status" value="1"/>
</dbReference>
<protein>
    <recommendedName>
        <fullName evidence="3">Glutaminase</fullName>
    </recommendedName>
</protein>
<dbReference type="PIRSF" id="PIRSF005639">
    <property type="entry name" value="Glut_amidoT_SNO"/>
    <property type="match status" value="1"/>
</dbReference>
<gene>
    <name evidence="2" type="ORF">S12H4_19427</name>
</gene>
<dbReference type="CDD" id="cd01749">
    <property type="entry name" value="GATase1_PB"/>
    <property type="match status" value="1"/>
</dbReference>
<dbReference type="AlphaFoldDB" id="X1T8D1"/>
<dbReference type="GO" id="GO:0008614">
    <property type="term" value="P:pyridoxine metabolic process"/>
    <property type="evidence" value="ECO:0007669"/>
    <property type="project" value="TreeGrafter"/>
</dbReference>
<evidence type="ECO:0008006" key="3">
    <source>
        <dbReference type="Google" id="ProtNLM"/>
    </source>
</evidence>
<dbReference type="InterPro" id="IPR029062">
    <property type="entry name" value="Class_I_gatase-like"/>
</dbReference>
<organism evidence="2">
    <name type="scientific">marine sediment metagenome</name>
    <dbReference type="NCBI Taxonomy" id="412755"/>
    <lineage>
        <taxon>unclassified sequences</taxon>
        <taxon>metagenomes</taxon>
        <taxon>ecological metagenomes</taxon>
    </lineage>
</organism>
<feature type="non-terminal residue" evidence="2">
    <location>
        <position position="1"/>
    </location>
</feature>
<dbReference type="GO" id="GO:0005829">
    <property type="term" value="C:cytosol"/>
    <property type="evidence" value="ECO:0007669"/>
    <property type="project" value="TreeGrafter"/>
</dbReference>
<dbReference type="GO" id="GO:0004359">
    <property type="term" value="F:glutaminase activity"/>
    <property type="evidence" value="ECO:0007669"/>
    <property type="project" value="InterPro"/>
</dbReference>
<sequence>CGESTTIMNLLHSFDLLKPLKELAHNGLPVMGTCAGMILMAKKVSNSDIDTLALMDIEVKRNAFGRQLDSFETELDMPTLGKEPFPAVFIRAPLVENTSPQVEVLGKLNNNSVVAVRQGNLLALAFHPELSSDPRLHRYFLEKVASH</sequence>
<dbReference type="EMBL" id="BARW01009715">
    <property type="protein sequence ID" value="GAI83815.1"/>
    <property type="molecule type" value="Genomic_DNA"/>
</dbReference>
<dbReference type="InterPro" id="IPR002161">
    <property type="entry name" value="PdxT/SNO"/>
</dbReference>